<feature type="transmembrane region" description="Helical" evidence="9">
    <location>
        <begin position="12"/>
        <end position="31"/>
    </location>
</feature>
<dbReference type="InterPro" id="IPR003593">
    <property type="entry name" value="AAA+_ATPase"/>
</dbReference>
<keyword evidence="12" id="KW-1185">Reference proteome</keyword>
<evidence type="ECO:0000256" key="5">
    <source>
        <dbReference type="ARBA" id="ARBA00022741"/>
    </source>
</evidence>
<dbReference type="OrthoDB" id="197875at2"/>
<name>A0A4R3K5S0_9FIRM</name>
<dbReference type="AlphaFoldDB" id="A0A4R3K5S0"/>
<dbReference type="GO" id="GO:0042626">
    <property type="term" value="F:ATPase-coupled transmembrane transporter activity"/>
    <property type="evidence" value="ECO:0007669"/>
    <property type="project" value="TreeGrafter"/>
</dbReference>
<dbReference type="InterPro" id="IPR027417">
    <property type="entry name" value="P-loop_NTPase"/>
</dbReference>
<keyword evidence="4" id="KW-1003">Cell membrane</keyword>
<evidence type="ECO:0000256" key="2">
    <source>
        <dbReference type="ARBA" id="ARBA00005417"/>
    </source>
</evidence>
<protein>
    <submittedName>
        <fullName evidence="11">Energy-coupling factor transport system ATP-binding protein</fullName>
    </submittedName>
</protein>
<evidence type="ECO:0000256" key="8">
    <source>
        <dbReference type="ARBA" id="ARBA00023136"/>
    </source>
</evidence>
<dbReference type="Pfam" id="PF17099">
    <property type="entry name" value="TrpP"/>
    <property type="match status" value="1"/>
</dbReference>
<feature type="transmembrane region" description="Helical" evidence="9">
    <location>
        <begin position="116"/>
        <end position="138"/>
    </location>
</feature>
<evidence type="ECO:0000256" key="3">
    <source>
        <dbReference type="ARBA" id="ARBA00022448"/>
    </source>
</evidence>
<keyword evidence="7" id="KW-1278">Translocase</keyword>
<dbReference type="PANTHER" id="PTHR43553:SF24">
    <property type="entry name" value="ENERGY-COUPLING FACTOR TRANSPORTER ATP-BINDING PROTEIN ECFA1"/>
    <property type="match status" value="1"/>
</dbReference>
<dbReference type="GO" id="GO:0016887">
    <property type="term" value="F:ATP hydrolysis activity"/>
    <property type="evidence" value="ECO:0007669"/>
    <property type="project" value="InterPro"/>
</dbReference>
<dbReference type="Pfam" id="PF00005">
    <property type="entry name" value="ABC_tran"/>
    <property type="match status" value="1"/>
</dbReference>
<dbReference type="GO" id="GO:0005524">
    <property type="term" value="F:ATP binding"/>
    <property type="evidence" value="ECO:0007669"/>
    <property type="project" value="UniProtKB-KW"/>
</dbReference>
<feature type="transmembrane region" description="Helical" evidence="9">
    <location>
        <begin position="61"/>
        <end position="80"/>
    </location>
</feature>
<keyword evidence="3" id="KW-0813">Transport</keyword>
<feature type="transmembrane region" description="Helical" evidence="9">
    <location>
        <begin position="144"/>
        <end position="169"/>
    </location>
</feature>
<dbReference type="SMART" id="SM00382">
    <property type="entry name" value="AAA"/>
    <property type="match status" value="1"/>
</dbReference>
<evidence type="ECO:0000256" key="4">
    <source>
        <dbReference type="ARBA" id="ARBA00022475"/>
    </source>
</evidence>
<reference evidence="11 12" key="1">
    <citation type="submission" date="2019-03" db="EMBL/GenBank/DDBJ databases">
        <title>Genomic Encyclopedia of Type Strains, Phase IV (KMG-IV): sequencing the most valuable type-strain genomes for metagenomic binning, comparative biology and taxonomic classification.</title>
        <authorList>
            <person name="Goeker M."/>
        </authorList>
    </citation>
    <scope>NUCLEOTIDE SEQUENCE [LARGE SCALE GENOMIC DNA]</scope>
    <source>
        <strain evidence="11 12">DSM 20467</strain>
    </source>
</reference>
<evidence type="ECO:0000256" key="1">
    <source>
        <dbReference type="ARBA" id="ARBA00004202"/>
    </source>
</evidence>
<dbReference type="InterPro" id="IPR003439">
    <property type="entry name" value="ABC_transporter-like_ATP-bd"/>
</dbReference>
<dbReference type="CDD" id="cd03225">
    <property type="entry name" value="ABC_cobalt_CbiO_domain1"/>
    <property type="match status" value="1"/>
</dbReference>
<evidence type="ECO:0000259" key="10">
    <source>
        <dbReference type="PROSITE" id="PS50893"/>
    </source>
</evidence>
<dbReference type="InterPro" id="IPR050095">
    <property type="entry name" value="ECF_ABC_transporter_ATP-bd"/>
</dbReference>
<keyword evidence="9" id="KW-0812">Transmembrane</keyword>
<dbReference type="PANTHER" id="PTHR43553">
    <property type="entry name" value="HEAVY METAL TRANSPORTER"/>
    <property type="match status" value="1"/>
</dbReference>
<dbReference type="RefSeq" id="WP_132550240.1">
    <property type="nucleotide sequence ID" value="NZ_SMAA01000011.1"/>
</dbReference>
<sequence length="427" mass="47033">MVKDKHYKGSDLRWITITTLLLAIGVILRIISPNVGGISLNWNIVMYSTAILLCRPSLRQGFGIGLVSGIIATMTSKAALPYANLISDPAAAFVCALLAGTHFLDIKIGRVRLEPVLVIFITTFISGGVFVTLTKVILSLPMPLYLYAMMPAVLLVAALGSIAGQLLYFPAAKIFNDDNTLNKKPFILHDINLTVPKGSFFIITGVNGSGKTTLLLSMAGVRPSYFGGFENSSIHIGEFDVLKENPALLNRKIGVVMADYEAQLVTETVDDEIAFSLENTGMAPQDIIKKRNDVLKKTGLENMGKRKVASLSGGQKQRLVIAAVLAMDTPVLVLDEPVAAVDPEGAKEIYSLLYKLNKEYGKTIIVAEHDLKYVLDMKAQMAVIDKAYLKFAGEMDECFKYMYENKVYPEVIPLRWKIRWEMEKNIC</sequence>
<feature type="domain" description="ABC transporter" evidence="10">
    <location>
        <begin position="172"/>
        <end position="411"/>
    </location>
</feature>
<dbReference type="InterPro" id="IPR031360">
    <property type="entry name" value="TrpP"/>
</dbReference>
<evidence type="ECO:0000256" key="9">
    <source>
        <dbReference type="SAM" id="Phobius"/>
    </source>
</evidence>
<accession>A0A4R3K5S0</accession>
<dbReference type="Gene3D" id="3.40.50.300">
    <property type="entry name" value="P-loop containing nucleotide triphosphate hydrolases"/>
    <property type="match status" value="1"/>
</dbReference>
<feature type="transmembrane region" description="Helical" evidence="9">
    <location>
        <begin position="86"/>
        <end position="104"/>
    </location>
</feature>
<dbReference type="SUPFAM" id="SSF52540">
    <property type="entry name" value="P-loop containing nucleoside triphosphate hydrolases"/>
    <property type="match status" value="1"/>
</dbReference>
<dbReference type="EMBL" id="SMAA01000011">
    <property type="protein sequence ID" value="TCS78194.1"/>
    <property type="molecule type" value="Genomic_DNA"/>
</dbReference>
<dbReference type="PROSITE" id="PS00211">
    <property type="entry name" value="ABC_TRANSPORTER_1"/>
    <property type="match status" value="1"/>
</dbReference>
<keyword evidence="6 11" id="KW-0067">ATP-binding</keyword>
<keyword evidence="8 9" id="KW-0472">Membrane</keyword>
<dbReference type="Proteomes" id="UP000295188">
    <property type="component" value="Unassembled WGS sequence"/>
</dbReference>
<evidence type="ECO:0000256" key="7">
    <source>
        <dbReference type="ARBA" id="ARBA00022967"/>
    </source>
</evidence>
<evidence type="ECO:0000256" key="6">
    <source>
        <dbReference type="ARBA" id="ARBA00022840"/>
    </source>
</evidence>
<keyword evidence="5" id="KW-0547">Nucleotide-binding</keyword>
<feature type="transmembrane region" description="Helical" evidence="9">
    <location>
        <begin position="37"/>
        <end position="54"/>
    </location>
</feature>
<keyword evidence="9" id="KW-1133">Transmembrane helix</keyword>
<comment type="similarity">
    <text evidence="2">Belongs to the ABC transporter superfamily.</text>
</comment>
<evidence type="ECO:0000313" key="11">
    <source>
        <dbReference type="EMBL" id="TCS78194.1"/>
    </source>
</evidence>
<dbReference type="GO" id="GO:0043190">
    <property type="term" value="C:ATP-binding cassette (ABC) transporter complex"/>
    <property type="evidence" value="ECO:0007669"/>
    <property type="project" value="TreeGrafter"/>
</dbReference>
<comment type="subcellular location">
    <subcellularLocation>
        <location evidence="1">Cell membrane</location>
        <topology evidence="1">Peripheral membrane protein</topology>
    </subcellularLocation>
</comment>
<comment type="caution">
    <text evidence="11">The sequence shown here is derived from an EMBL/GenBank/DDBJ whole genome shotgun (WGS) entry which is preliminary data.</text>
</comment>
<dbReference type="InterPro" id="IPR017871">
    <property type="entry name" value="ABC_transporter-like_CS"/>
</dbReference>
<evidence type="ECO:0000313" key="12">
    <source>
        <dbReference type="Proteomes" id="UP000295188"/>
    </source>
</evidence>
<proteinExistence type="inferred from homology"/>
<dbReference type="InterPro" id="IPR015856">
    <property type="entry name" value="ABC_transpr_CbiO/EcfA_su"/>
</dbReference>
<gene>
    <name evidence="11" type="ORF">EDC37_11159</name>
</gene>
<organism evidence="11 12">
    <name type="scientific">Pectinatus cerevisiiphilus</name>
    <dbReference type="NCBI Taxonomy" id="86956"/>
    <lineage>
        <taxon>Bacteria</taxon>
        <taxon>Bacillati</taxon>
        <taxon>Bacillota</taxon>
        <taxon>Negativicutes</taxon>
        <taxon>Selenomonadales</taxon>
        <taxon>Selenomonadaceae</taxon>
        <taxon>Pectinatus</taxon>
    </lineage>
</organism>
<dbReference type="PROSITE" id="PS50893">
    <property type="entry name" value="ABC_TRANSPORTER_2"/>
    <property type="match status" value="1"/>
</dbReference>